<feature type="domain" description="Reverse transcriptase zinc-binding" evidence="1">
    <location>
        <begin position="7"/>
        <end position="75"/>
    </location>
</feature>
<proteinExistence type="predicted"/>
<reference evidence="2 3" key="1">
    <citation type="submission" date="2023-01" db="EMBL/GenBank/DDBJ databases">
        <authorList>
            <person name="Kreplak J."/>
        </authorList>
    </citation>
    <scope>NUCLEOTIDE SEQUENCE [LARGE SCALE GENOMIC DNA]</scope>
</reference>
<keyword evidence="3" id="KW-1185">Reference proteome</keyword>
<dbReference type="Proteomes" id="UP001157006">
    <property type="component" value="Chromosome 1S"/>
</dbReference>
<dbReference type="AlphaFoldDB" id="A0AAV0Z2X0"/>
<evidence type="ECO:0000313" key="2">
    <source>
        <dbReference type="EMBL" id="CAI8592619.1"/>
    </source>
</evidence>
<protein>
    <recommendedName>
        <fullName evidence="1">Reverse transcriptase zinc-binding domain-containing protein</fullName>
    </recommendedName>
</protein>
<accession>A0AAV0Z2X0</accession>
<dbReference type="Pfam" id="PF13966">
    <property type="entry name" value="zf-RVT"/>
    <property type="match status" value="1"/>
</dbReference>
<dbReference type="InterPro" id="IPR026960">
    <property type="entry name" value="RVT-Znf"/>
</dbReference>
<evidence type="ECO:0000313" key="3">
    <source>
        <dbReference type="Proteomes" id="UP001157006"/>
    </source>
</evidence>
<gene>
    <name evidence="2" type="ORF">VFH_I049120</name>
</gene>
<sequence>MVNMATIDMPWKTLVPSKIHVLGWRAIRDRLPTREKLAKRGILTKDIDKVCVFCSLMVESLNRLMVGCPLSRVVWQKVARWVGMLLENFSDMVDHMISFYSEMEGMVGKRKRMLVWLATC</sequence>
<organism evidence="2 3">
    <name type="scientific">Vicia faba</name>
    <name type="common">Broad bean</name>
    <name type="synonym">Faba vulgaris</name>
    <dbReference type="NCBI Taxonomy" id="3906"/>
    <lineage>
        <taxon>Eukaryota</taxon>
        <taxon>Viridiplantae</taxon>
        <taxon>Streptophyta</taxon>
        <taxon>Embryophyta</taxon>
        <taxon>Tracheophyta</taxon>
        <taxon>Spermatophyta</taxon>
        <taxon>Magnoliopsida</taxon>
        <taxon>eudicotyledons</taxon>
        <taxon>Gunneridae</taxon>
        <taxon>Pentapetalae</taxon>
        <taxon>rosids</taxon>
        <taxon>fabids</taxon>
        <taxon>Fabales</taxon>
        <taxon>Fabaceae</taxon>
        <taxon>Papilionoideae</taxon>
        <taxon>50 kb inversion clade</taxon>
        <taxon>NPAAA clade</taxon>
        <taxon>Hologalegina</taxon>
        <taxon>IRL clade</taxon>
        <taxon>Fabeae</taxon>
        <taxon>Vicia</taxon>
    </lineage>
</organism>
<name>A0AAV0Z2X0_VICFA</name>
<evidence type="ECO:0000259" key="1">
    <source>
        <dbReference type="Pfam" id="PF13966"/>
    </source>
</evidence>
<dbReference type="EMBL" id="OX451735">
    <property type="protein sequence ID" value="CAI8592619.1"/>
    <property type="molecule type" value="Genomic_DNA"/>
</dbReference>